<evidence type="ECO:0000256" key="1">
    <source>
        <dbReference type="SAM" id="MobiDB-lite"/>
    </source>
</evidence>
<feature type="region of interest" description="Disordered" evidence="1">
    <location>
        <begin position="170"/>
        <end position="190"/>
    </location>
</feature>
<dbReference type="InParanoid" id="A0A2V0NLG8"/>
<dbReference type="Proteomes" id="UP000247498">
    <property type="component" value="Unassembled WGS sequence"/>
</dbReference>
<dbReference type="AlphaFoldDB" id="A0A2V0NLG8"/>
<sequence length="216" mass="22133">MLSGRDGLTRRGSRPPGPGLAASDAGFESASHAAAPHSEQRDLLHLSSTFPEASTDVILEAYEAADRNVWRAEQALQARFEEARRGGGKSGFEARRSSSSGLLDDLLRDRCSLSTQAASWLTRLGQKVAVTAIAAVSDGPNADDTAPAKDRAAPVQTSVIRAATIGAGAASVARTRSAPRGAGGGPAAHSCPDAIPAEDVCGWGAWAPPAPAGKKD</sequence>
<protein>
    <recommendedName>
        <fullName evidence="4">CUE domain-containing protein</fullName>
    </recommendedName>
</protein>
<feature type="region of interest" description="Disordered" evidence="1">
    <location>
        <begin position="1"/>
        <end position="41"/>
    </location>
</feature>
<organism evidence="2 3">
    <name type="scientific">Raphidocelis subcapitata</name>
    <dbReference type="NCBI Taxonomy" id="307507"/>
    <lineage>
        <taxon>Eukaryota</taxon>
        <taxon>Viridiplantae</taxon>
        <taxon>Chlorophyta</taxon>
        <taxon>core chlorophytes</taxon>
        <taxon>Chlorophyceae</taxon>
        <taxon>CS clade</taxon>
        <taxon>Sphaeropleales</taxon>
        <taxon>Selenastraceae</taxon>
        <taxon>Raphidocelis</taxon>
    </lineage>
</organism>
<feature type="compositionally biased region" description="Low complexity" evidence="1">
    <location>
        <begin position="170"/>
        <end position="180"/>
    </location>
</feature>
<comment type="caution">
    <text evidence="2">The sequence shown here is derived from an EMBL/GenBank/DDBJ whole genome shotgun (WGS) entry which is preliminary data.</text>
</comment>
<gene>
    <name evidence="2" type="ORF">Rsub_00968</name>
</gene>
<name>A0A2V0NLG8_9CHLO</name>
<dbReference type="EMBL" id="BDRX01000004">
    <property type="protein sequence ID" value="GBF88256.1"/>
    <property type="molecule type" value="Genomic_DNA"/>
</dbReference>
<proteinExistence type="predicted"/>
<keyword evidence="3" id="KW-1185">Reference proteome</keyword>
<evidence type="ECO:0008006" key="4">
    <source>
        <dbReference type="Google" id="ProtNLM"/>
    </source>
</evidence>
<reference evidence="2 3" key="1">
    <citation type="journal article" date="2018" name="Sci. Rep.">
        <title>Raphidocelis subcapitata (=Pseudokirchneriella subcapitata) provides an insight into genome evolution and environmental adaptations in the Sphaeropleales.</title>
        <authorList>
            <person name="Suzuki S."/>
            <person name="Yamaguchi H."/>
            <person name="Nakajima N."/>
            <person name="Kawachi M."/>
        </authorList>
    </citation>
    <scope>NUCLEOTIDE SEQUENCE [LARGE SCALE GENOMIC DNA]</scope>
    <source>
        <strain evidence="2 3">NIES-35</strain>
    </source>
</reference>
<evidence type="ECO:0000313" key="2">
    <source>
        <dbReference type="EMBL" id="GBF88256.1"/>
    </source>
</evidence>
<accession>A0A2V0NLG8</accession>
<evidence type="ECO:0000313" key="3">
    <source>
        <dbReference type="Proteomes" id="UP000247498"/>
    </source>
</evidence>